<keyword evidence="9" id="KW-0808">Transferase</keyword>
<dbReference type="PANTHER" id="PTHR43202:SF1">
    <property type="entry name" value="NICOTINATE PHOSPHORIBOSYLTRANSFERASE"/>
    <property type="match status" value="1"/>
</dbReference>
<dbReference type="GO" id="GO:0004516">
    <property type="term" value="F:nicotinate phosphoribosyltransferase activity"/>
    <property type="evidence" value="ECO:0007669"/>
    <property type="project" value="UniProtKB-EC"/>
</dbReference>
<keyword evidence="4" id="KW-0436">Ligase</keyword>
<dbReference type="SUPFAM" id="SSF51690">
    <property type="entry name" value="Nicotinate/Quinolinate PRTase C-terminal domain-like"/>
    <property type="match status" value="1"/>
</dbReference>
<evidence type="ECO:0000259" key="8">
    <source>
        <dbReference type="Pfam" id="PF02749"/>
    </source>
</evidence>
<organism evidence="9 10">
    <name type="scientific">Spiroplasma helicoides</name>
    <dbReference type="NCBI Taxonomy" id="216938"/>
    <lineage>
        <taxon>Bacteria</taxon>
        <taxon>Bacillati</taxon>
        <taxon>Mycoplasmatota</taxon>
        <taxon>Mollicutes</taxon>
        <taxon>Entomoplasmatales</taxon>
        <taxon>Spiroplasmataceae</taxon>
        <taxon>Spiroplasma</taxon>
    </lineage>
</organism>
<keyword evidence="3" id="KW-0597">Phosphoprotein</keyword>
<evidence type="ECO:0000313" key="10">
    <source>
        <dbReference type="Proteomes" id="UP000094378"/>
    </source>
</evidence>
<dbReference type="InterPro" id="IPR007229">
    <property type="entry name" value="Nic_PRibTrfase-Fam"/>
</dbReference>
<dbReference type="GO" id="GO:0009435">
    <property type="term" value="P:NAD+ biosynthetic process"/>
    <property type="evidence" value="ECO:0007669"/>
    <property type="project" value="UniProtKB-UniPathway"/>
</dbReference>
<dbReference type="AlphaFoldDB" id="A0A1B3SLH4"/>
<dbReference type="SUPFAM" id="SSF54675">
    <property type="entry name" value="Nicotinate/Quinolinate PRTase N-terminal domain-like"/>
    <property type="match status" value="1"/>
</dbReference>
<evidence type="ECO:0000256" key="3">
    <source>
        <dbReference type="ARBA" id="ARBA00022553"/>
    </source>
</evidence>
<sequence>MNFKFNIDSKIFEDYYNADYFQKTKEILDIYKPNQKVTMQWFQRKENTVVCGISLICEILKQSGAKDLDIKGLSDGDVVMPNEPVLKITGKYSQFAHFEGLFDGILARASTIATNAYNLKKAANGKSILNMNDRADAYVNQQIDGYASIVGGINNLVTYASFEYTQTKPYLQGTMPHALIASFDGDLIKAAQAYKDTFRDNNLVVLVDYNNDCINDSLLVANHFKDKLFAVRVDTSMALVDKSLQGLTEQENELHGVNPTLIKKLRLALDEKGHNNVKIIVSSGFDENKIKWFEKENTPVDVYGVGEAIVKNKISFTGDLVRIDGKNQAKVGRGNISSSRIKSIKYI</sequence>
<evidence type="ECO:0000256" key="7">
    <source>
        <dbReference type="ARBA" id="ARBA00048668"/>
    </source>
</evidence>
<dbReference type="NCBIfam" id="NF005529">
    <property type="entry name" value="PRK07188.1"/>
    <property type="match status" value="1"/>
</dbReference>
<dbReference type="Proteomes" id="UP000094378">
    <property type="component" value="Chromosome"/>
</dbReference>
<comment type="catalytic activity">
    <reaction evidence="6">
        <text>nicotinate beta-D-ribonucleotide + CO2 + diphosphate = quinolinate + 5-phospho-alpha-D-ribose 1-diphosphate + 2 H(+)</text>
        <dbReference type="Rhea" id="RHEA:12733"/>
        <dbReference type="ChEBI" id="CHEBI:15378"/>
        <dbReference type="ChEBI" id="CHEBI:16526"/>
        <dbReference type="ChEBI" id="CHEBI:29959"/>
        <dbReference type="ChEBI" id="CHEBI:33019"/>
        <dbReference type="ChEBI" id="CHEBI:57502"/>
        <dbReference type="ChEBI" id="CHEBI:58017"/>
        <dbReference type="EC" id="2.4.2.19"/>
    </reaction>
</comment>
<dbReference type="Gene3D" id="3.20.20.70">
    <property type="entry name" value="Aldolase class I"/>
    <property type="match status" value="1"/>
</dbReference>
<proteinExistence type="predicted"/>
<dbReference type="InterPro" id="IPR036068">
    <property type="entry name" value="Nicotinate_pribotase-like_C"/>
</dbReference>
<dbReference type="InterPro" id="IPR013785">
    <property type="entry name" value="Aldolase_TIM"/>
</dbReference>
<dbReference type="InterPro" id="IPR037128">
    <property type="entry name" value="Quinolinate_PRibosylTase_N_sf"/>
</dbReference>
<name>A0A1B3SLH4_9MOLU</name>
<dbReference type="UniPathway" id="UPA00253">
    <property type="reaction ID" value="UER00457"/>
</dbReference>
<dbReference type="KEGG" id="shj:SHELI_v1c08110"/>
<keyword evidence="10" id="KW-1185">Reference proteome</keyword>
<dbReference type="EC" id="6.3.4.21" evidence="2"/>
<dbReference type="GO" id="GO:0004514">
    <property type="term" value="F:nicotinate-nucleotide diphosphorylase (carboxylating) activity"/>
    <property type="evidence" value="ECO:0007669"/>
    <property type="project" value="UniProtKB-EC"/>
</dbReference>
<dbReference type="InterPro" id="IPR053190">
    <property type="entry name" value="NAPRTase-like"/>
</dbReference>
<dbReference type="PIRSF" id="PIRSF000484">
    <property type="entry name" value="NAPRT"/>
    <property type="match status" value="1"/>
</dbReference>
<evidence type="ECO:0000256" key="6">
    <source>
        <dbReference type="ARBA" id="ARBA00047445"/>
    </source>
</evidence>
<evidence type="ECO:0000256" key="5">
    <source>
        <dbReference type="ARBA" id="ARBA00022642"/>
    </source>
</evidence>
<dbReference type="PANTHER" id="PTHR43202">
    <property type="entry name" value="NICOTINATE-NUCLEOTIDE PYROPHOSPHORYLASE"/>
    <property type="match status" value="1"/>
</dbReference>
<evidence type="ECO:0000256" key="2">
    <source>
        <dbReference type="ARBA" id="ARBA00013236"/>
    </source>
</evidence>
<comment type="pathway">
    <text evidence="1">Cofactor biosynthesis; NAD(+) biosynthesis; nicotinate D-ribonucleotide from nicotinate: step 1/1.</text>
</comment>
<dbReference type="Gene3D" id="3.90.1170.20">
    <property type="entry name" value="Quinolinate phosphoribosyl transferase, N-terminal domain"/>
    <property type="match status" value="1"/>
</dbReference>
<keyword evidence="9" id="KW-0328">Glycosyltransferase</keyword>
<dbReference type="STRING" id="216938.SHELI_v1c08110"/>
<accession>A0A1B3SLH4</accession>
<protein>
    <recommendedName>
        <fullName evidence="2">nicotinate phosphoribosyltransferase</fullName>
        <ecNumber evidence="2">6.3.4.21</ecNumber>
    </recommendedName>
</protein>
<dbReference type="OrthoDB" id="9770610at2"/>
<keyword evidence="5" id="KW-0662">Pyridine nucleotide biosynthesis</keyword>
<dbReference type="PATRIC" id="fig|216938.3.peg.824"/>
<dbReference type="Pfam" id="PF02749">
    <property type="entry name" value="QRPTase_N"/>
    <property type="match status" value="1"/>
</dbReference>
<evidence type="ECO:0000256" key="1">
    <source>
        <dbReference type="ARBA" id="ARBA00004952"/>
    </source>
</evidence>
<evidence type="ECO:0000256" key="4">
    <source>
        <dbReference type="ARBA" id="ARBA00022598"/>
    </source>
</evidence>
<reference evidence="9 10" key="1">
    <citation type="submission" date="2016-08" db="EMBL/GenBank/DDBJ databases">
        <title>Complete genome sequence of Spiroplasma helicoides TABS-2 (DSM 22551).</title>
        <authorList>
            <person name="Shen W.-Y."/>
            <person name="Lo W.-S."/>
            <person name="Lai Y.-C."/>
            <person name="Kuo C.-H."/>
        </authorList>
    </citation>
    <scope>NUCLEOTIDE SEQUENCE [LARGE SCALE GENOMIC DNA]</scope>
    <source>
        <strain evidence="9 10">TABS-2</strain>
    </source>
</reference>
<dbReference type="RefSeq" id="WP_069116947.1">
    <property type="nucleotide sequence ID" value="NZ_CP017015.1"/>
</dbReference>
<dbReference type="InterPro" id="IPR022412">
    <property type="entry name" value="Quinolinate_PRibosylTrfase_N"/>
</dbReference>
<gene>
    <name evidence="9" type="primary">pncB</name>
    <name evidence="9" type="ORF">SHELI_v1c08110</name>
</gene>
<evidence type="ECO:0000313" key="9">
    <source>
        <dbReference type="EMBL" id="AOG60760.1"/>
    </source>
</evidence>
<feature type="domain" description="Quinolinate phosphoribosyl transferase N-terminal" evidence="8">
    <location>
        <begin position="24"/>
        <end position="110"/>
    </location>
</feature>
<dbReference type="EMBL" id="CP017015">
    <property type="protein sequence ID" value="AOG60760.1"/>
    <property type="molecule type" value="Genomic_DNA"/>
</dbReference>
<comment type="catalytic activity">
    <reaction evidence="7">
        <text>5-phospho-alpha-D-ribose 1-diphosphate + nicotinate + ATP + H2O = nicotinate beta-D-ribonucleotide + ADP + phosphate + diphosphate</text>
        <dbReference type="Rhea" id="RHEA:36163"/>
        <dbReference type="ChEBI" id="CHEBI:15377"/>
        <dbReference type="ChEBI" id="CHEBI:30616"/>
        <dbReference type="ChEBI" id="CHEBI:32544"/>
        <dbReference type="ChEBI" id="CHEBI:33019"/>
        <dbReference type="ChEBI" id="CHEBI:43474"/>
        <dbReference type="ChEBI" id="CHEBI:57502"/>
        <dbReference type="ChEBI" id="CHEBI:58017"/>
        <dbReference type="ChEBI" id="CHEBI:456216"/>
        <dbReference type="EC" id="6.3.4.21"/>
    </reaction>
</comment>